<dbReference type="CDD" id="cd00047">
    <property type="entry name" value="PTPc"/>
    <property type="match status" value="1"/>
</dbReference>
<feature type="domain" description="Tyrosine-protein phosphatase" evidence="1">
    <location>
        <begin position="60"/>
        <end position="313"/>
    </location>
</feature>
<feature type="domain" description="Tyrosine specific protein phosphatases" evidence="2">
    <location>
        <begin position="231"/>
        <end position="304"/>
    </location>
</feature>
<dbReference type="PROSITE" id="PS50056">
    <property type="entry name" value="TYR_PHOSPHATASE_2"/>
    <property type="match status" value="1"/>
</dbReference>
<keyword evidence="4" id="KW-1185">Reference proteome</keyword>
<dbReference type="InterPro" id="IPR003595">
    <property type="entry name" value="Tyr_Pase_cat"/>
</dbReference>
<dbReference type="SUPFAM" id="SSF52799">
    <property type="entry name" value="(Phosphotyrosine protein) phosphatases II"/>
    <property type="match status" value="1"/>
</dbReference>
<gene>
    <name evidence="3" type="ORF">TCNE_LOCUS739</name>
</gene>
<evidence type="ECO:0000259" key="1">
    <source>
        <dbReference type="PROSITE" id="PS50055"/>
    </source>
</evidence>
<name>A0A183TWW9_TOXCA</name>
<dbReference type="PROSITE" id="PS00383">
    <property type="entry name" value="TYR_PHOSPHATASE_1"/>
    <property type="match status" value="1"/>
</dbReference>
<evidence type="ECO:0000313" key="4">
    <source>
        <dbReference type="Proteomes" id="UP000050794"/>
    </source>
</evidence>
<dbReference type="PRINTS" id="PR00700">
    <property type="entry name" value="PRTYPHPHTASE"/>
</dbReference>
<proteinExistence type="predicted"/>
<evidence type="ECO:0000313" key="5">
    <source>
        <dbReference type="WBParaSite" id="TCNE_0000073801-mRNA-1"/>
    </source>
</evidence>
<sequence length="351" mass="39604">MKNHAKMKKLISNELIKPIVLESGLKSSYESNLGAEKRKAVTSAMQAFAEQANAAGIEGLRQAFAKLQQRGPHPSTLTISTMVQNKKKCRYFDVPCIDQTRVILKPWPNADGDFIHANWVTDELFGKKFICTQGPLDATAGDFWRMVWQENVDLIIMLCRITELGKKKCAQYWPNSVGESKTFYGITVRNEKIENDGQDVSSSKLSVCYGGETRFMTHCQWITWPDKFVPKQLIVPFTLLSSARERAQPTIIHCSAGIGRTGTMVVLELAIKTLLNGRPLSLPDVIWTIRSQRSKAVQNEEQYLYIHYLILQRLVNKGAISSTVAMSTFLFFFTQYLCHAVNVALLNVHLP</sequence>
<dbReference type="SMART" id="SM00404">
    <property type="entry name" value="PTPc_motif"/>
    <property type="match status" value="1"/>
</dbReference>
<reference evidence="3 4" key="2">
    <citation type="submission" date="2018-11" db="EMBL/GenBank/DDBJ databases">
        <authorList>
            <consortium name="Pathogen Informatics"/>
        </authorList>
    </citation>
    <scope>NUCLEOTIDE SEQUENCE [LARGE SCALE GENOMIC DNA]</scope>
</reference>
<dbReference type="Pfam" id="PF00102">
    <property type="entry name" value="Y_phosphatase"/>
    <property type="match status" value="1"/>
</dbReference>
<protein>
    <submittedName>
        <fullName evidence="5">Protein-tyrosine phosphatase</fullName>
    </submittedName>
</protein>
<dbReference type="Gene3D" id="3.90.190.10">
    <property type="entry name" value="Protein tyrosine phosphatase superfamily"/>
    <property type="match status" value="1"/>
</dbReference>
<dbReference type="GO" id="GO:0004725">
    <property type="term" value="F:protein tyrosine phosphatase activity"/>
    <property type="evidence" value="ECO:0007669"/>
    <property type="project" value="InterPro"/>
</dbReference>
<dbReference type="Proteomes" id="UP000050794">
    <property type="component" value="Unassembled WGS sequence"/>
</dbReference>
<evidence type="ECO:0000259" key="2">
    <source>
        <dbReference type="PROSITE" id="PS50056"/>
    </source>
</evidence>
<evidence type="ECO:0000313" key="3">
    <source>
        <dbReference type="EMBL" id="VDM24782.1"/>
    </source>
</evidence>
<accession>A0A183TWW9</accession>
<organism evidence="4 5">
    <name type="scientific">Toxocara canis</name>
    <name type="common">Canine roundworm</name>
    <dbReference type="NCBI Taxonomy" id="6265"/>
    <lineage>
        <taxon>Eukaryota</taxon>
        <taxon>Metazoa</taxon>
        <taxon>Ecdysozoa</taxon>
        <taxon>Nematoda</taxon>
        <taxon>Chromadorea</taxon>
        <taxon>Rhabditida</taxon>
        <taxon>Spirurina</taxon>
        <taxon>Ascaridomorpha</taxon>
        <taxon>Ascaridoidea</taxon>
        <taxon>Toxocaridae</taxon>
        <taxon>Toxocara</taxon>
    </lineage>
</organism>
<dbReference type="EMBL" id="UYWY01000409">
    <property type="protein sequence ID" value="VDM24782.1"/>
    <property type="molecule type" value="Genomic_DNA"/>
</dbReference>
<dbReference type="AlphaFoldDB" id="A0A183TWW9"/>
<dbReference type="InterPro" id="IPR029021">
    <property type="entry name" value="Prot-tyrosine_phosphatase-like"/>
</dbReference>
<dbReference type="InterPro" id="IPR016130">
    <property type="entry name" value="Tyr_Pase_AS"/>
</dbReference>
<dbReference type="InterPro" id="IPR052782">
    <property type="entry name" value="Oocyte-zygote_transition_reg"/>
</dbReference>
<dbReference type="InterPro" id="IPR000387">
    <property type="entry name" value="Tyr_Pase_dom"/>
</dbReference>
<dbReference type="WBParaSite" id="TCNE_0000073801-mRNA-1">
    <property type="protein sequence ID" value="TCNE_0000073801-mRNA-1"/>
    <property type="gene ID" value="TCNE_0000073801"/>
</dbReference>
<dbReference type="SMART" id="SM00194">
    <property type="entry name" value="PTPc"/>
    <property type="match status" value="1"/>
</dbReference>
<reference evidence="5" key="1">
    <citation type="submission" date="2016-06" db="UniProtKB">
        <authorList>
            <consortium name="WormBaseParasite"/>
        </authorList>
    </citation>
    <scope>IDENTIFICATION</scope>
</reference>
<dbReference type="PROSITE" id="PS50055">
    <property type="entry name" value="TYR_PHOSPHATASE_PTP"/>
    <property type="match status" value="1"/>
</dbReference>
<dbReference type="InterPro" id="IPR000242">
    <property type="entry name" value="PTP_cat"/>
</dbReference>
<dbReference type="PANTHER" id="PTHR46163">
    <property type="entry name" value="TYROSINE-PROTEIN PHOSPHATASE-RELATED"/>
    <property type="match status" value="1"/>
</dbReference>